<sequence length="173" mass="19589">EIDSVVNAGTFPTVEDRVNLPYIECLLKELQRWLPVVPLAFPHRLTEDDFYEGYFIPKGSIVFPNAWAISQDEANYKDPKRFWPERFENPETAEPEPYKYNRLLINTAYQLRILGISAGINFADATIFIAVASILATFDIGKPLDEDGNEVEPKISYGPGLIGCVAQTSSWWT</sequence>
<dbReference type="GO" id="GO:0005506">
    <property type="term" value="F:iron ion binding"/>
    <property type="evidence" value="ECO:0007669"/>
    <property type="project" value="InterPro"/>
</dbReference>
<keyword evidence="10" id="KW-0408">Iron</keyword>
<evidence type="ECO:0000256" key="8">
    <source>
        <dbReference type="ARBA" id="ARBA00022989"/>
    </source>
</evidence>
<dbReference type="InParanoid" id="A0A067MNA8"/>
<evidence type="ECO:0000256" key="4">
    <source>
        <dbReference type="ARBA" id="ARBA00010617"/>
    </source>
</evidence>
<dbReference type="Gene3D" id="1.10.630.10">
    <property type="entry name" value="Cytochrome P450"/>
    <property type="match status" value="1"/>
</dbReference>
<dbReference type="GO" id="GO:0020037">
    <property type="term" value="F:heme binding"/>
    <property type="evidence" value="ECO:0007669"/>
    <property type="project" value="InterPro"/>
</dbReference>
<reference evidence="14" key="1">
    <citation type="journal article" date="2014" name="Proc. Natl. Acad. Sci. U.S.A.">
        <title>Extensive sampling of basidiomycete genomes demonstrates inadequacy of the white-rot/brown-rot paradigm for wood decay fungi.</title>
        <authorList>
            <person name="Riley R."/>
            <person name="Salamov A.A."/>
            <person name="Brown D.W."/>
            <person name="Nagy L.G."/>
            <person name="Floudas D."/>
            <person name="Held B.W."/>
            <person name="Levasseur A."/>
            <person name="Lombard V."/>
            <person name="Morin E."/>
            <person name="Otillar R."/>
            <person name="Lindquist E.A."/>
            <person name="Sun H."/>
            <person name="LaButti K.M."/>
            <person name="Schmutz J."/>
            <person name="Jabbour D."/>
            <person name="Luo H."/>
            <person name="Baker S.E."/>
            <person name="Pisabarro A.G."/>
            <person name="Walton J.D."/>
            <person name="Blanchette R.A."/>
            <person name="Henrissat B."/>
            <person name="Martin F."/>
            <person name="Cullen D."/>
            <person name="Hibbett D.S."/>
            <person name="Grigoriev I.V."/>
        </authorList>
    </citation>
    <scope>NUCLEOTIDE SEQUENCE [LARGE SCALE GENOMIC DNA]</scope>
    <source>
        <strain evidence="14">FD-172 SS1</strain>
    </source>
</reference>
<dbReference type="Proteomes" id="UP000027195">
    <property type="component" value="Unassembled WGS sequence"/>
</dbReference>
<feature type="non-terminal residue" evidence="13">
    <location>
        <position position="1"/>
    </location>
</feature>
<proteinExistence type="inferred from homology"/>
<keyword evidence="11" id="KW-0503">Monooxygenase</keyword>
<dbReference type="STRING" id="930990.A0A067MNA8"/>
<dbReference type="InterPro" id="IPR050364">
    <property type="entry name" value="Cytochrome_P450_fung"/>
</dbReference>
<dbReference type="InterPro" id="IPR001128">
    <property type="entry name" value="Cyt_P450"/>
</dbReference>
<dbReference type="OrthoDB" id="2789670at2759"/>
<organism evidence="13 14">
    <name type="scientific">Botryobasidium botryosum (strain FD-172 SS1)</name>
    <dbReference type="NCBI Taxonomy" id="930990"/>
    <lineage>
        <taxon>Eukaryota</taxon>
        <taxon>Fungi</taxon>
        <taxon>Dikarya</taxon>
        <taxon>Basidiomycota</taxon>
        <taxon>Agaricomycotina</taxon>
        <taxon>Agaricomycetes</taxon>
        <taxon>Cantharellales</taxon>
        <taxon>Botryobasidiaceae</taxon>
        <taxon>Botryobasidium</taxon>
    </lineage>
</organism>
<dbReference type="GO" id="GO:0016705">
    <property type="term" value="F:oxidoreductase activity, acting on paired donors, with incorporation or reduction of molecular oxygen"/>
    <property type="evidence" value="ECO:0007669"/>
    <property type="project" value="InterPro"/>
</dbReference>
<evidence type="ECO:0000256" key="1">
    <source>
        <dbReference type="ARBA" id="ARBA00001971"/>
    </source>
</evidence>
<dbReference type="GO" id="GO:0004497">
    <property type="term" value="F:monooxygenase activity"/>
    <property type="evidence" value="ECO:0007669"/>
    <property type="project" value="UniProtKB-KW"/>
</dbReference>
<comment type="subcellular location">
    <subcellularLocation>
        <location evidence="2">Membrane</location>
    </subcellularLocation>
</comment>
<comment type="cofactor">
    <cofactor evidence="1">
        <name>heme</name>
        <dbReference type="ChEBI" id="CHEBI:30413"/>
    </cofactor>
</comment>
<evidence type="ECO:0000256" key="5">
    <source>
        <dbReference type="ARBA" id="ARBA00022617"/>
    </source>
</evidence>
<keyword evidence="7" id="KW-0479">Metal-binding</keyword>
<dbReference type="GO" id="GO:0016020">
    <property type="term" value="C:membrane"/>
    <property type="evidence" value="ECO:0007669"/>
    <property type="project" value="UniProtKB-SubCell"/>
</dbReference>
<dbReference type="Pfam" id="PF00067">
    <property type="entry name" value="p450"/>
    <property type="match status" value="1"/>
</dbReference>
<keyword evidence="5" id="KW-0349">Heme</keyword>
<evidence type="ECO:0000256" key="7">
    <source>
        <dbReference type="ARBA" id="ARBA00022723"/>
    </source>
</evidence>
<accession>A0A067MNA8</accession>
<keyword evidence="9" id="KW-0560">Oxidoreductase</keyword>
<gene>
    <name evidence="13" type="ORF">BOTBODRAFT_106426</name>
</gene>
<evidence type="ECO:0000256" key="9">
    <source>
        <dbReference type="ARBA" id="ARBA00023002"/>
    </source>
</evidence>
<dbReference type="EMBL" id="KL198025">
    <property type="protein sequence ID" value="KDQ17039.1"/>
    <property type="molecule type" value="Genomic_DNA"/>
</dbReference>
<dbReference type="InterPro" id="IPR036396">
    <property type="entry name" value="Cyt_P450_sf"/>
</dbReference>
<evidence type="ECO:0000256" key="11">
    <source>
        <dbReference type="ARBA" id="ARBA00023033"/>
    </source>
</evidence>
<keyword evidence="6" id="KW-0812">Transmembrane</keyword>
<keyword evidence="14" id="KW-1185">Reference proteome</keyword>
<evidence type="ECO:0000256" key="12">
    <source>
        <dbReference type="ARBA" id="ARBA00023136"/>
    </source>
</evidence>
<comment type="similarity">
    <text evidence="4">Belongs to the cytochrome P450 family.</text>
</comment>
<keyword evidence="12" id="KW-0472">Membrane</keyword>
<evidence type="ECO:0000256" key="3">
    <source>
        <dbReference type="ARBA" id="ARBA00005179"/>
    </source>
</evidence>
<dbReference type="SUPFAM" id="SSF48264">
    <property type="entry name" value="Cytochrome P450"/>
    <property type="match status" value="1"/>
</dbReference>
<keyword evidence="8" id="KW-1133">Transmembrane helix</keyword>
<evidence type="ECO:0000313" key="13">
    <source>
        <dbReference type="EMBL" id="KDQ17039.1"/>
    </source>
</evidence>
<dbReference type="HOGENOM" id="CLU_001570_20_0_1"/>
<dbReference type="PANTHER" id="PTHR46300:SF2">
    <property type="entry name" value="CYTOCHROME P450 MONOOXYGENASE ALNH-RELATED"/>
    <property type="match status" value="1"/>
</dbReference>
<comment type="pathway">
    <text evidence="3">Secondary metabolite biosynthesis.</text>
</comment>
<dbReference type="AlphaFoldDB" id="A0A067MNA8"/>
<evidence type="ECO:0008006" key="15">
    <source>
        <dbReference type="Google" id="ProtNLM"/>
    </source>
</evidence>
<evidence type="ECO:0000256" key="2">
    <source>
        <dbReference type="ARBA" id="ARBA00004370"/>
    </source>
</evidence>
<dbReference type="PRINTS" id="PR00463">
    <property type="entry name" value="EP450I"/>
</dbReference>
<evidence type="ECO:0000313" key="14">
    <source>
        <dbReference type="Proteomes" id="UP000027195"/>
    </source>
</evidence>
<dbReference type="InterPro" id="IPR002401">
    <property type="entry name" value="Cyt_P450_E_grp-I"/>
</dbReference>
<dbReference type="PANTHER" id="PTHR46300">
    <property type="entry name" value="P450, PUTATIVE (EUROFUNG)-RELATED-RELATED"/>
    <property type="match status" value="1"/>
</dbReference>
<evidence type="ECO:0000256" key="6">
    <source>
        <dbReference type="ARBA" id="ARBA00022692"/>
    </source>
</evidence>
<protein>
    <recommendedName>
        <fullName evidence="15">Cytochrome P450</fullName>
    </recommendedName>
</protein>
<evidence type="ECO:0000256" key="10">
    <source>
        <dbReference type="ARBA" id="ARBA00023004"/>
    </source>
</evidence>
<name>A0A067MNA8_BOTB1</name>